<dbReference type="Proteomes" id="UP000002058">
    <property type="component" value="Unassembled WGS sequence"/>
</dbReference>
<dbReference type="InParanoid" id="C4JZM4"/>
<organism evidence="2 3">
    <name type="scientific">Uncinocarpus reesii (strain UAMH 1704)</name>
    <dbReference type="NCBI Taxonomy" id="336963"/>
    <lineage>
        <taxon>Eukaryota</taxon>
        <taxon>Fungi</taxon>
        <taxon>Dikarya</taxon>
        <taxon>Ascomycota</taxon>
        <taxon>Pezizomycotina</taxon>
        <taxon>Eurotiomycetes</taxon>
        <taxon>Eurotiomycetidae</taxon>
        <taxon>Onygenales</taxon>
        <taxon>Onygenaceae</taxon>
        <taxon>Uncinocarpus</taxon>
    </lineage>
</organism>
<dbReference type="RefSeq" id="XP_002582852.1">
    <property type="nucleotide sequence ID" value="XM_002582806.1"/>
</dbReference>
<dbReference type="AlphaFoldDB" id="C4JZM4"/>
<reference evidence="3" key="1">
    <citation type="journal article" date="2009" name="Genome Res.">
        <title>Comparative genomic analyses of the human fungal pathogens Coccidioides and their relatives.</title>
        <authorList>
            <person name="Sharpton T.J."/>
            <person name="Stajich J.E."/>
            <person name="Rounsley S.D."/>
            <person name="Gardner M.J."/>
            <person name="Wortman J.R."/>
            <person name="Jordar V.S."/>
            <person name="Maiti R."/>
            <person name="Kodira C.D."/>
            <person name="Neafsey D.E."/>
            <person name="Zeng Q."/>
            <person name="Hung C.-Y."/>
            <person name="McMahan C."/>
            <person name="Muszewska A."/>
            <person name="Grynberg M."/>
            <person name="Mandel M.A."/>
            <person name="Kellner E.M."/>
            <person name="Barker B.M."/>
            <person name="Galgiani J.N."/>
            <person name="Orbach M.J."/>
            <person name="Kirkland T.N."/>
            <person name="Cole G.T."/>
            <person name="Henn M.R."/>
            <person name="Birren B.W."/>
            <person name="Taylor J.W."/>
        </authorList>
    </citation>
    <scope>NUCLEOTIDE SEQUENCE [LARGE SCALE GENOMIC DNA]</scope>
    <source>
        <strain evidence="3">UAMH 1704</strain>
    </source>
</reference>
<name>C4JZM4_UNCRE</name>
<accession>C4JZM4</accession>
<sequence length="185" mass="20274">MRELYEIEREKHPFEGDGFRNDHDLKGPDTIESRYSGHLLILDLAAEAWPGDRMGSQRVAKLVRVFGVNGYGIGLWAWEGSGEMPILELGLAGGPWMFLEGRQPVRADGLGVCLGFESNERSLSCWDAESVLAPNGRTETSGPGLGVFRIATRRWPLSVLPSPCRAQAGAPQDSGSRGQRSSRFC</sequence>
<feature type="compositionally biased region" description="Low complexity" evidence="1">
    <location>
        <begin position="174"/>
        <end position="185"/>
    </location>
</feature>
<proteinExistence type="predicted"/>
<dbReference type="KEGG" id="ure:UREG_07625"/>
<dbReference type="GeneID" id="8437879"/>
<protein>
    <submittedName>
        <fullName evidence="2">Uncharacterized protein</fullName>
    </submittedName>
</protein>
<feature type="region of interest" description="Disordered" evidence="1">
    <location>
        <begin position="163"/>
        <end position="185"/>
    </location>
</feature>
<dbReference type="EMBL" id="CH476619">
    <property type="protein sequence ID" value="EEP82760.1"/>
    <property type="molecule type" value="Genomic_DNA"/>
</dbReference>
<evidence type="ECO:0000313" key="3">
    <source>
        <dbReference type="Proteomes" id="UP000002058"/>
    </source>
</evidence>
<keyword evidence="3" id="KW-1185">Reference proteome</keyword>
<evidence type="ECO:0000313" key="2">
    <source>
        <dbReference type="EMBL" id="EEP82760.1"/>
    </source>
</evidence>
<gene>
    <name evidence="2" type="ORF">UREG_07625</name>
</gene>
<dbReference type="HOGENOM" id="CLU_1462389_0_0_1"/>
<evidence type="ECO:0000256" key="1">
    <source>
        <dbReference type="SAM" id="MobiDB-lite"/>
    </source>
</evidence>
<dbReference type="VEuPathDB" id="FungiDB:UREG_07625"/>